<evidence type="ECO:0000256" key="4">
    <source>
        <dbReference type="ARBA" id="ARBA00023001"/>
    </source>
</evidence>
<evidence type="ECO:0000256" key="3">
    <source>
        <dbReference type="ARBA" id="ARBA00022801"/>
    </source>
</evidence>
<dbReference type="Pfam" id="PF00759">
    <property type="entry name" value="Glyco_hydro_9"/>
    <property type="match status" value="1"/>
</dbReference>
<evidence type="ECO:0000259" key="10">
    <source>
        <dbReference type="Pfam" id="PF00759"/>
    </source>
</evidence>
<feature type="active site" evidence="8">
    <location>
        <position position="395"/>
    </location>
</feature>
<feature type="domain" description="Glycoside hydrolase family 9" evidence="10">
    <location>
        <begin position="49"/>
        <end position="468"/>
    </location>
</feature>
<evidence type="ECO:0000256" key="7">
    <source>
        <dbReference type="ARBA" id="ARBA00023326"/>
    </source>
</evidence>
<dbReference type="Gene3D" id="1.50.10.10">
    <property type="match status" value="1"/>
</dbReference>
<dbReference type="PANTHER" id="PTHR22298">
    <property type="entry name" value="ENDO-1,4-BETA-GLUCANASE"/>
    <property type="match status" value="1"/>
</dbReference>
<keyword evidence="7 8" id="KW-0624">Polysaccharide degradation</keyword>
<evidence type="ECO:0000256" key="5">
    <source>
        <dbReference type="ARBA" id="ARBA00023277"/>
    </source>
</evidence>
<dbReference type="SUPFAM" id="SSF48208">
    <property type="entry name" value="Six-hairpin glycosidases"/>
    <property type="match status" value="1"/>
</dbReference>
<dbReference type="AlphaFoldDB" id="A0A9Q1JWF3"/>
<dbReference type="Proteomes" id="UP001153076">
    <property type="component" value="Unassembled WGS sequence"/>
</dbReference>
<keyword evidence="12" id="KW-1185">Reference proteome</keyword>
<comment type="similarity">
    <text evidence="2 8 9">Belongs to the glycosyl hydrolase 9 (cellulase E) family.</text>
</comment>
<evidence type="ECO:0000256" key="8">
    <source>
        <dbReference type="PROSITE-ProRule" id="PRU10059"/>
    </source>
</evidence>
<keyword evidence="4 9" id="KW-0136">Cellulose degradation</keyword>
<evidence type="ECO:0000313" key="11">
    <source>
        <dbReference type="EMBL" id="KAJ8432153.1"/>
    </source>
</evidence>
<keyword evidence="3 8" id="KW-0378">Hydrolase</keyword>
<proteinExistence type="inferred from homology"/>
<dbReference type="InterPro" id="IPR018221">
    <property type="entry name" value="Glyco_hydro_9_His_AS"/>
</dbReference>
<evidence type="ECO:0000256" key="2">
    <source>
        <dbReference type="ARBA" id="ARBA00007072"/>
    </source>
</evidence>
<dbReference type="FunFam" id="1.50.10.10:FF:000020">
    <property type="entry name" value="Endoglucanase"/>
    <property type="match status" value="1"/>
</dbReference>
<dbReference type="GO" id="GO:0030245">
    <property type="term" value="P:cellulose catabolic process"/>
    <property type="evidence" value="ECO:0007669"/>
    <property type="project" value="UniProtKB-KW"/>
</dbReference>
<dbReference type="EMBL" id="JAKOGI010000630">
    <property type="protein sequence ID" value="KAJ8432153.1"/>
    <property type="molecule type" value="Genomic_DNA"/>
</dbReference>
<comment type="caution">
    <text evidence="11">The sequence shown here is derived from an EMBL/GenBank/DDBJ whole genome shotgun (WGS) entry which is preliminary data.</text>
</comment>
<evidence type="ECO:0000256" key="6">
    <source>
        <dbReference type="ARBA" id="ARBA00023295"/>
    </source>
</evidence>
<comment type="catalytic activity">
    <reaction evidence="1 9">
        <text>Endohydrolysis of (1-&gt;4)-beta-D-glucosidic linkages in cellulose, lichenin and cereal beta-D-glucans.</text>
        <dbReference type="EC" id="3.2.1.4"/>
    </reaction>
</comment>
<organism evidence="11 12">
    <name type="scientific">Carnegiea gigantea</name>
    <dbReference type="NCBI Taxonomy" id="171969"/>
    <lineage>
        <taxon>Eukaryota</taxon>
        <taxon>Viridiplantae</taxon>
        <taxon>Streptophyta</taxon>
        <taxon>Embryophyta</taxon>
        <taxon>Tracheophyta</taxon>
        <taxon>Spermatophyta</taxon>
        <taxon>Magnoliopsida</taxon>
        <taxon>eudicotyledons</taxon>
        <taxon>Gunneridae</taxon>
        <taxon>Pentapetalae</taxon>
        <taxon>Caryophyllales</taxon>
        <taxon>Cactineae</taxon>
        <taxon>Cactaceae</taxon>
        <taxon>Cactoideae</taxon>
        <taxon>Echinocereeae</taxon>
        <taxon>Carnegiea</taxon>
    </lineage>
</organism>
<dbReference type="InterPro" id="IPR001701">
    <property type="entry name" value="Glyco_hydro_9"/>
</dbReference>
<reference evidence="11" key="1">
    <citation type="submission" date="2022-04" db="EMBL/GenBank/DDBJ databases">
        <title>Carnegiea gigantea Genome sequencing and assembly v2.</title>
        <authorList>
            <person name="Copetti D."/>
            <person name="Sanderson M.J."/>
            <person name="Burquez A."/>
            <person name="Wojciechowski M.F."/>
        </authorList>
    </citation>
    <scope>NUCLEOTIDE SEQUENCE</scope>
    <source>
        <strain evidence="11">SGP5-SGP5p</strain>
        <tissue evidence="11">Aerial part</tissue>
    </source>
</reference>
<sequence>MKPSPRVCCTSKRSVQGICLTTREYHGDTTLPFLMALIKGWNKEFGLEMVQVDLVGGYYDAGDNVKFGLPMAFTITMLSWGVLEYGREIAEAGEYEHALEAIKWGTDYFIKAHTHPTLLWVQVGDGYTDHYCWQRPEDMTTSRRAYKIDQDNPGSDVAGETAAAMAAASLVFKDTNPHYYDMLLEHAQQLFEFADKYRGKYDESIEEVKGYYPSWSGYKDELLWAALWLYKATNKEHYLEYVVNNAVSFGGVTWAINEFSWDIKYAGVQIMASMLLGGERHKETLTQYKAKAEHYICGCLNKNKDSNVRLTPGGLLYTRRWNNMQYTANAVILLTVYSEHLKTANQTLLNCSTGSVTPKEIFHFAKLQVDYILGSNPMGLSYLVGFGPKYPLSVHHRGASMPSYVNERGFIGCTQGYDYFYGRLYPNHNILIGALVGGPDDHDQFEDKRSNFAQSEACTYNTAPLVGIFAKLGSLGRNFSHFSSIAFT</sequence>
<keyword evidence="6 8" id="KW-0326">Glycosidase</keyword>
<keyword evidence="5 8" id="KW-0119">Carbohydrate metabolism</keyword>
<dbReference type="PROSITE" id="PS00592">
    <property type="entry name" value="GH9_2"/>
    <property type="match status" value="1"/>
</dbReference>
<protein>
    <recommendedName>
        <fullName evidence="9">Endoglucanase</fullName>
        <ecNumber evidence="9">3.2.1.4</ecNumber>
    </recommendedName>
</protein>
<dbReference type="EC" id="3.2.1.4" evidence="9"/>
<dbReference type="OrthoDB" id="10257085at2759"/>
<dbReference type="InterPro" id="IPR012341">
    <property type="entry name" value="6hp_glycosidase-like_sf"/>
</dbReference>
<gene>
    <name evidence="11" type="ORF">Cgig2_006855</name>
</gene>
<name>A0A9Q1JWF3_9CARY</name>
<evidence type="ECO:0000256" key="9">
    <source>
        <dbReference type="RuleBase" id="RU361166"/>
    </source>
</evidence>
<accession>A0A9Q1JWF3</accession>
<evidence type="ECO:0000313" key="12">
    <source>
        <dbReference type="Proteomes" id="UP001153076"/>
    </source>
</evidence>
<dbReference type="GO" id="GO:0008810">
    <property type="term" value="F:cellulase activity"/>
    <property type="evidence" value="ECO:0007669"/>
    <property type="project" value="UniProtKB-EC"/>
</dbReference>
<dbReference type="InterPro" id="IPR008928">
    <property type="entry name" value="6-hairpin_glycosidase_sf"/>
</dbReference>
<evidence type="ECO:0000256" key="1">
    <source>
        <dbReference type="ARBA" id="ARBA00000966"/>
    </source>
</evidence>